<dbReference type="OrthoDB" id="7928976at2"/>
<name>A0A3D9HPP7_9PROT</name>
<comment type="caution">
    <text evidence="2">The sequence shown here is derived from an EMBL/GenBank/DDBJ whole genome shotgun (WGS) entry which is preliminary data.</text>
</comment>
<sequence length="372" mass="41912">MPSTPCRRFFLHFFCVFTLFALFNAAQANDSLYEVRRISVDETAKTEVAAKEKGLAVAKRRGLQRLLEILTLRQDRGKLPKISDQQLEQMVYGLSVADEKMSRGQGRYLASITIKYRPDLIRALLQQNAIPFVETQSKRLLILPVMRHAGTALLWEEGNAWFQAWARERLKGDLVPVALPWGDLGDVSVINVREALAGDQEKLMAIAGKYNADGVVLTVASLEKAPLSSDQGIRIETRVMAPGWDGVNFKSDYRSQEGQTLEQILAVASRNTLSELVESWKRGNLVDHSAGRRNLVVTVNVSGLQEWVSIRKKLEQQSTIDRYSLESLSVKEAVVSMDYIGTTEQLRTALAQNDLRLDYDLAKQYWVLTVNR</sequence>
<evidence type="ECO:0000313" key="2">
    <source>
        <dbReference type="EMBL" id="RED50876.1"/>
    </source>
</evidence>
<evidence type="ECO:0000256" key="1">
    <source>
        <dbReference type="SAM" id="SignalP"/>
    </source>
</evidence>
<dbReference type="Pfam" id="PF09839">
    <property type="entry name" value="DUF2066"/>
    <property type="match status" value="1"/>
</dbReference>
<feature type="signal peptide" evidence="1">
    <location>
        <begin position="1"/>
        <end position="28"/>
    </location>
</feature>
<gene>
    <name evidence="2" type="ORF">DFP90_104148</name>
</gene>
<dbReference type="AlphaFoldDB" id="A0A3D9HPP7"/>
<accession>A0A3D9HPP7</accession>
<protein>
    <submittedName>
        <fullName evidence="2">Uncharacterized protein DUF2066</fullName>
    </submittedName>
</protein>
<keyword evidence="1" id="KW-0732">Signal</keyword>
<reference evidence="2 3" key="1">
    <citation type="submission" date="2018-07" db="EMBL/GenBank/DDBJ databases">
        <title>Genomic Encyclopedia of Type Strains, Phase III (KMG-III): the genomes of soil and plant-associated and newly described type strains.</title>
        <authorList>
            <person name="Whitman W."/>
        </authorList>
    </citation>
    <scope>NUCLEOTIDE SEQUENCE [LARGE SCALE GENOMIC DNA]</scope>
    <source>
        <strain evidence="2 3">CECT 8488</strain>
    </source>
</reference>
<evidence type="ECO:0000313" key="3">
    <source>
        <dbReference type="Proteomes" id="UP000256845"/>
    </source>
</evidence>
<dbReference type="RefSeq" id="WP_115936670.1">
    <property type="nucleotide sequence ID" value="NZ_QRDW01000004.1"/>
</dbReference>
<dbReference type="InterPro" id="IPR018642">
    <property type="entry name" value="DUF2066"/>
</dbReference>
<organism evidence="2 3">
    <name type="scientific">Aestuariispira insulae</name>
    <dbReference type="NCBI Taxonomy" id="1461337"/>
    <lineage>
        <taxon>Bacteria</taxon>
        <taxon>Pseudomonadati</taxon>
        <taxon>Pseudomonadota</taxon>
        <taxon>Alphaproteobacteria</taxon>
        <taxon>Rhodospirillales</taxon>
        <taxon>Kiloniellaceae</taxon>
        <taxon>Aestuariispira</taxon>
    </lineage>
</organism>
<dbReference type="EMBL" id="QRDW01000004">
    <property type="protein sequence ID" value="RED50876.1"/>
    <property type="molecule type" value="Genomic_DNA"/>
</dbReference>
<feature type="chain" id="PRO_5017817778" evidence="1">
    <location>
        <begin position="29"/>
        <end position="372"/>
    </location>
</feature>
<proteinExistence type="predicted"/>
<dbReference type="Proteomes" id="UP000256845">
    <property type="component" value="Unassembled WGS sequence"/>
</dbReference>
<keyword evidence="3" id="KW-1185">Reference proteome</keyword>